<organism evidence="2 3">
    <name type="scientific">Microbacterium thalli</name>
    <dbReference type="NCBI Taxonomy" id="3027921"/>
    <lineage>
        <taxon>Bacteria</taxon>
        <taxon>Bacillati</taxon>
        <taxon>Actinomycetota</taxon>
        <taxon>Actinomycetes</taxon>
        <taxon>Micrococcales</taxon>
        <taxon>Microbacteriaceae</taxon>
        <taxon>Microbacterium</taxon>
    </lineage>
</organism>
<sequence>MDSESRSNVPAAQPEGWRIAAVAASVSGFGCLLLLVPSVVAVFDAAQGLGAGGMFALPVIPLAPLGAAAALVAGAVGVGRRDVVVMAFAGAGLVSSALAMTVVAVLGGYGVLAYLWDAVVTAASRP</sequence>
<dbReference type="EMBL" id="JAQZCI010000002">
    <property type="protein sequence ID" value="MDD7962429.1"/>
    <property type="molecule type" value="Genomic_DNA"/>
</dbReference>
<proteinExistence type="predicted"/>
<keyword evidence="1" id="KW-1133">Transmembrane helix</keyword>
<protein>
    <submittedName>
        <fullName evidence="2">Uncharacterized protein</fullName>
    </submittedName>
</protein>
<dbReference type="RefSeq" id="WP_274264460.1">
    <property type="nucleotide sequence ID" value="NZ_JAQZCI010000002.1"/>
</dbReference>
<feature type="transmembrane region" description="Helical" evidence="1">
    <location>
        <begin position="55"/>
        <end position="76"/>
    </location>
</feature>
<keyword evidence="1" id="KW-0472">Membrane</keyword>
<evidence type="ECO:0000313" key="2">
    <source>
        <dbReference type="EMBL" id="MDD7962429.1"/>
    </source>
</evidence>
<reference evidence="2 3" key="1">
    <citation type="submission" date="2023-02" db="EMBL/GenBank/DDBJ databases">
        <title>Study of novel species of the Microbacterium genus.</title>
        <authorList>
            <person name="Arroyo-Herrera I."/>
            <person name="Roman-Ponce B."/>
            <person name="Vasquez-Murrieta M.S."/>
        </authorList>
    </citation>
    <scope>NUCLEOTIDE SEQUENCE [LARGE SCALE GENOMIC DNA]</scope>
    <source>
        <strain evidence="2 3">NE1TT3</strain>
    </source>
</reference>
<evidence type="ECO:0000313" key="3">
    <source>
        <dbReference type="Proteomes" id="UP001218170"/>
    </source>
</evidence>
<dbReference type="Proteomes" id="UP001218170">
    <property type="component" value="Unassembled WGS sequence"/>
</dbReference>
<keyword evidence="3" id="KW-1185">Reference proteome</keyword>
<name>A0ABT5SHX3_9MICO</name>
<dbReference type="PROSITE" id="PS51257">
    <property type="entry name" value="PROKAR_LIPOPROTEIN"/>
    <property type="match status" value="1"/>
</dbReference>
<feature type="transmembrane region" description="Helical" evidence="1">
    <location>
        <begin position="83"/>
        <end position="116"/>
    </location>
</feature>
<gene>
    <name evidence="2" type="ORF">PUW80_08690</name>
</gene>
<accession>A0ABT5SHX3</accession>
<comment type="caution">
    <text evidence="2">The sequence shown here is derived from an EMBL/GenBank/DDBJ whole genome shotgun (WGS) entry which is preliminary data.</text>
</comment>
<feature type="transmembrane region" description="Helical" evidence="1">
    <location>
        <begin position="21"/>
        <end position="43"/>
    </location>
</feature>
<keyword evidence="1" id="KW-0812">Transmembrane</keyword>
<evidence type="ECO:0000256" key="1">
    <source>
        <dbReference type="SAM" id="Phobius"/>
    </source>
</evidence>